<evidence type="ECO:0000313" key="2">
    <source>
        <dbReference type="Proteomes" id="UP000656881"/>
    </source>
</evidence>
<sequence length="349" mass="37461">MSDTYSDICSGAFIDLDATGWPLRATREGPRPVPAPGLSAHLAERLTPPAWATDIIVYVHGWQTSQTSALSALRTLMDLAERQHGERPELYPGLVRRQSARNGGRPFAPWPVLVRWPSRSLPSLGGYRRIRDRAHAMGTHGHAARVIAQLLGYLDTLRGDPHAAPVLANRGGQYLHLVGHSFGCRFLCEAVQWAAAPPGGTLGAGGTLGWSTPAPPGRPFTVDSMLLLQMAAPRDAFAETFTALAGAPLRGPVVATYSQHDRATGFWHLRAERRAGVGYAGIGTAPAPVSGIRMRGTGEPYPHDALDHRFVSVDAGEIFVRGRGPAGAHSDHLRPESAHLLLSLADHSR</sequence>
<dbReference type="Proteomes" id="UP000656881">
    <property type="component" value="Unassembled WGS sequence"/>
</dbReference>
<reference evidence="2" key="1">
    <citation type="journal article" date="2019" name="Int. J. Syst. Evol. Microbiol.">
        <title>The Global Catalogue of Microorganisms (GCM) 10K type strain sequencing project: providing services to taxonomists for standard genome sequencing and annotation.</title>
        <authorList>
            <consortium name="The Broad Institute Genomics Platform"/>
            <consortium name="The Broad Institute Genome Sequencing Center for Infectious Disease"/>
            <person name="Wu L."/>
            <person name="Ma J."/>
        </authorList>
    </citation>
    <scope>NUCLEOTIDE SEQUENCE [LARGE SCALE GENOMIC DNA]</scope>
    <source>
        <strain evidence="2">CGMCC 4.7349</strain>
    </source>
</reference>
<name>A0ABQ2LI51_9ACTN</name>
<dbReference type="RefSeq" id="WP_229696633.1">
    <property type="nucleotide sequence ID" value="NZ_BMNG01000001.1"/>
</dbReference>
<evidence type="ECO:0008006" key="3">
    <source>
        <dbReference type="Google" id="ProtNLM"/>
    </source>
</evidence>
<organism evidence="1 2">
    <name type="scientific">Streptomyces lasiicapitis</name>
    <dbReference type="NCBI Taxonomy" id="1923961"/>
    <lineage>
        <taxon>Bacteria</taxon>
        <taxon>Bacillati</taxon>
        <taxon>Actinomycetota</taxon>
        <taxon>Actinomycetes</taxon>
        <taxon>Kitasatosporales</taxon>
        <taxon>Streptomycetaceae</taxon>
        <taxon>Streptomyces</taxon>
    </lineage>
</organism>
<dbReference type="EMBL" id="BMNG01000001">
    <property type="protein sequence ID" value="GGO34925.1"/>
    <property type="molecule type" value="Genomic_DNA"/>
</dbReference>
<gene>
    <name evidence="1" type="ORF">GCM10012286_04780</name>
</gene>
<evidence type="ECO:0000313" key="1">
    <source>
        <dbReference type="EMBL" id="GGO34925.1"/>
    </source>
</evidence>
<protein>
    <recommendedName>
        <fullName evidence="3">Alpha/beta hydrolase</fullName>
    </recommendedName>
</protein>
<comment type="caution">
    <text evidence="1">The sequence shown here is derived from an EMBL/GenBank/DDBJ whole genome shotgun (WGS) entry which is preliminary data.</text>
</comment>
<keyword evidence="2" id="KW-1185">Reference proteome</keyword>
<accession>A0ABQ2LI51</accession>
<proteinExistence type="predicted"/>